<organism evidence="9 10">
    <name type="scientific">Parahaliea maris</name>
    <dbReference type="NCBI Taxonomy" id="2716870"/>
    <lineage>
        <taxon>Bacteria</taxon>
        <taxon>Pseudomonadati</taxon>
        <taxon>Pseudomonadota</taxon>
        <taxon>Gammaproteobacteria</taxon>
        <taxon>Cellvibrionales</taxon>
        <taxon>Halieaceae</taxon>
        <taxon>Parahaliea</taxon>
    </lineage>
</organism>
<feature type="domain" description="Pseudouridine synthase RsuA/RluA-like" evidence="8">
    <location>
        <begin position="70"/>
        <end position="198"/>
    </location>
</feature>
<dbReference type="CDD" id="cd00165">
    <property type="entry name" value="S4"/>
    <property type="match status" value="1"/>
</dbReference>
<dbReference type="InterPro" id="IPR006145">
    <property type="entry name" value="PsdUridine_synth_RsuA/RluA"/>
</dbReference>
<comment type="similarity">
    <text evidence="1 7">Belongs to the pseudouridine synthase RsuA family.</text>
</comment>
<comment type="function">
    <text evidence="5">Responsible for synthesis of pseudouridine from uracil-516 in 16S ribosomal RNA.</text>
</comment>
<dbReference type="PANTHER" id="PTHR47683:SF4">
    <property type="entry name" value="PSEUDOURIDINE SYNTHASE"/>
    <property type="match status" value="1"/>
</dbReference>
<evidence type="ECO:0000256" key="3">
    <source>
        <dbReference type="ARBA" id="ARBA00023235"/>
    </source>
</evidence>
<dbReference type="InterPro" id="IPR020103">
    <property type="entry name" value="PsdUridine_synth_cat_dom_sf"/>
</dbReference>
<dbReference type="PANTHER" id="PTHR47683">
    <property type="entry name" value="PSEUDOURIDINE SYNTHASE FAMILY PROTEIN-RELATED"/>
    <property type="match status" value="1"/>
</dbReference>
<dbReference type="SUPFAM" id="SSF55120">
    <property type="entry name" value="Pseudouridine synthase"/>
    <property type="match status" value="1"/>
</dbReference>
<dbReference type="InterPro" id="IPR050343">
    <property type="entry name" value="RsuA_PseudoU_synthase"/>
</dbReference>
<comment type="caution">
    <text evidence="9">The sequence shown here is derived from an EMBL/GenBank/DDBJ whole genome shotgun (WGS) entry which is preliminary data.</text>
</comment>
<protein>
    <recommendedName>
        <fullName evidence="7">Pseudouridine synthase</fullName>
        <ecNumber evidence="7">5.4.99.-</ecNumber>
    </recommendedName>
</protein>
<dbReference type="Gene3D" id="3.10.290.10">
    <property type="entry name" value="RNA-binding S4 domain"/>
    <property type="match status" value="1"/>
</dbReference>
<dbReference type="SUPFAM" id="SSF55174">
    <property type="entry name" value="Alpha-L RNA-binding motif"/>
    <property type="match status" value="1"/>
</dbReference>
<dbReference type="AlphaFoldDB" id="A0A5C8ZWH1"/>
<dbReference type="PROSITE" id="PS01149">
    <property type="entry name" value="PSI_RSU"/>
    <property type="match status" value="1"/>
</dbReference>
<dbReference type="NCBIfam" id="TIGR00093">
    <property type="entry name" value="pseudouridine synthase"/>
    <property type="match status" value="1"/>
</dbReference>
<keyword evidence="2 6" id="KW-0694">RNA-binding</keyword>
<dbReference type="Pfam" id="PF00849">
    <property type="entry name" value="PseudoU_synth_2"/>
    <property type="match status" value="1"/>
</dbReference>
<dbReference type="Gene3D" id="3.30.70.580">
    <property type="entry name" value="Pseudouridine synthase I, catalytic domain, N-terminal subdomain"/>
    <property type="match status" value="1"/>
</dbReference>
<evidence type="ECO:0000256" key="4">
    <source>
        <dbReference type="ARBA" id="ARBA00036749"/>
    </source>
</evidence>
<dbReference type="InterPro" id="IPR018496">
    <property type="entry name" value="PsdUridine_synth_RsuA/RluB_CS"/>
</dbReference>
<evidence type="ECO:0000256" key="5">
    <source>
        <dbReference type="ARBA" id="ARBA00037590"/>
    </source>
</evidence>
<dbReference type="GO" id="GO:0003723">
    <property type="term" value="F:RNA binding"/>
    <property type="evidence" value="ECO:0007669"/>
    <property type="project" value="UniProtKB-KW"/>
</dbReference>
<evidence type="ECO:0000313" key="10">
    <source>
        <dbReference type="Proteomes" id="UP000321039"/>
    </source>
</evidence>
<gene>
    <name evidence="9" type="ORF">FV139_14355</name>
</gene>
<sequence>MSETSRSKRARLDRFISQQTGIARKDVRPLVARGRIAVDGQPARAINQVIEQFTHVSLDGRILQGATPIYLMMNKPRGVVSATQDEQHRTVIELLGEEYPGDLHIAGRLDLNSTGLLLLTNDGRWSRWLSSPEQRIAKRYRVTLARPLTPEYIEAFAQGMYFSYEGITTRPAGLKILSEFEAEVELTEGRYHQIKRMFGRFRNPVLTLHRVAIGELELDETLAPGQSRALSSQELAQFACPQDG</sequence>
<comment type="catalytic activity">
    <reaction evidence="4">
        <text>uridine(516) in 16S rRNA = pseudouridine(516) in 16S rRNA</text>
        <dbReference type="Rhea" id="RHEA:38867"/>
        <dbReference type="Rhea" id="RHEA-COMP:10089"/>
        <dbReference type="Rhea" id="RHEA-COMP:10090"/>
        <dbReference type="ChEBI" id="CHEBI:65314"/>
        <dbReference type="ChEBI" id="CHEBI:65315"/>
        <dbReference type="EC" id="5.4.99.19"/>
    </reaction>
</comment>
<proteinExistence type="inferred from homology"/>
<dbReference type="RefSeq" id="WP_148069150.1">
    <property type="nucleotide sequence ID" value="NZ_VRZA01000005.1"/>
</dbReference>
<dbReference type="CDD" id="cd02553">
    <property type="entry name" value="PseudoU_synth_RsuA"/>
    <property type="match status" value="1"/>
</dbReference>
<dbReference type="GO" id="GO:0001522">
    <property type="term" value="P:pseudouridine synthesis"/>
    <property type="evidence" value="ECO:0007669"/>
    <property type="project" value="InterPro"/>
</dbReference>
<keyword evidence="10" id="KW-1185">Reference proteome</keyword>
<evidence type="ECO:0000256" key="7">
    <source>
        <dbReference type="RuleBase" id="RU003887"/>
    </source>
</evidence>
<dbReference type="Proteomes" id="UP000321039">
    <property type="component" value="Unassembled WGS sequence"/>
</dbReference>
<evidence type="ECO:0000313" key="9">
    <source>
        <dbReference type="EMBL" id="TXS91910.1"/>
    </source>
</evidence>
<dbReference type="EC" id="5.4.99.-" evidence="7"/>
<dbReference type="InterPro" id="IPR000748">
    <property type="entry name" value="PsdUridine_synth_RsuA/RluB/E/F"/>
</dbReference>
<dbReference type="PROSITE" id="PS50889">
    <property type="entry name" value="S4"/>
    <property type="match status" value="1"/>
</dbReference>
<accession>A0A5C8ZWH1</accession>
<dbReference type="GO" id="GO:0160136">
    <property type="term" value="F:16S rRNA pseudouridine(516) synthase activity"/>
    <property type="evidence" value="ECO:0007669"/>
    <property type="project" value="UniProtKB-EC"/>
</dbReference>
<dbReference type="EMBL" id="VRZA01000005">
    <property type="protein sequence ID" value="TXS91910.1"/>
    <property type="molecule type" value="Genomic_DNA"/>
</dbReference>
<keyword evidence="3 7" id="KW-0413">Isomerase</keyword>
<dbReference type="InterPro" id="IPR042092">
    <property type="entry name" value="PsdUridine_s_RsuA/RluB/E/F_cat"/>
</dbReference>
<evidence type="ECO:0000256" key="1">
    <source>
        <dbReference type="ARBA" id="ARBA00008348"/>
    </source>
</evidence>
<dbReference type="Gene3D" id="3.30.70.1560">
    <property type="entry name" value="Alpha-L RNA-binding motif"/>
    <property type="match status" value="1"/>
</dbReference>
<evidence type="ECO:0000256" key="2">
    <source>
        <dbReference type="ARBA" id="ARBA00022884"/>
    </source>
</evidence>
<reference evidence="9 10" key="1">
    <citation type="submission" date="2019-08" db="EMBL/GenBank/DDBJ databases">
        <title>Parahaliea maris sp. nov., isolated from the surface seawater.</title>
        <authorList>
            <person name="Liu Y."/>
        </authorList>
    </citation>
    <scope>NUCLEOTIDE SEQUENCE [LARGE SCALE GENOMIC DNA]</scope>
    <source>
        <strain evidence="9 10">HSLHS9</strain>
    </source>
</reference>
<name>A0A5C8ZWH1_9GAMM</name>
<dbReference type="GO" id="GO:0006364">
    <property type="term" value="P:rRNA processing"/>
    <property type="evidence" value="ECO:0007669"/>
    <property type="project" value="UniProtKB-ARBA"/>
</dbReference>
<evidence type="ECO:0000259" key="8">
    <source>
        <dbReference type="Pfam" id="PF00849"/>
    </source>
</evidence>
<evidence type="ECO:0000256" key="6">
    <source>
        <dbReference type="PROSITE-ProRule" id="PRU00182"/>
    </source>
</evidence>
<dbReference type="InterPro" id="IPR036986">
    <property type="entry name" value="S4_RNA-bd_sf"/>
</dbReference>
<dbReference type="InterPro" id="IPR020094">
    <property type="entry name" value="TruA/RsuA/RluB/E/F_N"/>
</dbReference>